<evidence type="ECO:0000313" key="3">
    <source>
        <dbReference type="Proteomes" id="UP000572817"/>
    </source>
</evidence>
<feature type="compositionally biased region" description="Acidic residues" evidence="1">
    <location>
        <begin position="307"/>
        <end position="316"/>
    </location>
</feature>
<gene>
    <name evidence="2" type="ORF">GTA08_BOTSDO14010</name>
</gene>
<evidence type="ECO:0000313" key="2">
    <source>
        <dbReference type="EMBL" id="KAF4310448.1"/>
    </source>
</evidence>
<dbReference type="Proteomes" id="UP000572817">
    <property type="component" value="Unassembled WGS sequence"/>
</dbReference>
<feature type="compositionally biased region" description="Acidic residues" evidence="1">
    <location>
        <begin position="326"/>
        <end position="353"/>
    </location>
</feature>
<dbReference type="EMBL" id="WWBZ02000015">
    <property type="protein sequence ID" value="KAF4310448.1"/>
    <property type="molecule type" value="Genomic_DNA"/>
</dbReference>
<sequence>MARHSSVLHCTGYTNTGVVCNHPITRGEYCHTHRHQQEPHRGRPKKNPVMGAPEKNHASAQPSLANNSWFLQRSTAMDQDRAFPQTLAPENGAQAVPKIPFQAQGSPAFTQTPSPVNSNFAFAQKPLFTSDSFAIDQKPLPLGDSFAFPQKPLLTSDSFASDHFAFSQKPSFSTAFTSPQKPLPTSDPFAIDQKPFFNNPFVSPQPRAPTNHNNQAFSQTSSILHRESYRPAGNYPVVDPPQPLSPLTFSDTDLGPQGLPDLRLHRRTDHHQQQRFSMSPPSPLRVSLSVESAGGAQQQEQQLKLDNDDDSEEDGELGQCPALVSDSEDEEKEKDEEDEEQEDEGEEEEEEQRDDNNKADDALEILRWIQDELRRSVLPAVMSWGTGERGTRVQARYWKSASEMLKLEKMVMQMKGKREPVGVTGVQG</sequence>
<name>A0A8H4J1I2_9PEZI</name>
<evidence type="ECO:0000256" key="1">
    <source>
        <dbReference type="SAM" id="MobiDB-lite"/>
    </source>
</evidence>
<feature type="compositionally biased region" description="Low complexity" evidence="1">
    <location>
        <begin position="284"/>
        <end position="302"/>
    </location>
</feature>
<comment type="caution">
    <text evidence="2">The sequence shown here is derived from an EMBL/GenBank/DDBJ whole genome shotgun (WGS) entry which is preliminary data.</text>
</comment>
<accession>A0A8H4J1I2</accession>
<feature type="compositionally biased region" description="Basic and acidic residues" evidence="1">
    <location>
        <begin position="32"/>
        <end position="41"/>
    </location>
</feature>
<protein>
    <submittedName>
        <fullName evidence="2">Uncharacterized protein</fullName>
    </submittedName>
</protein>
<proteinExistence type="predicted"/>
<feature type="region of interest" description="Disordered" evidence="1">
    <location>
        <begin position="32"/>
        <end position="63"/>
    </location>
</feature>
<dbReference type="AlphaFoldDB" id="A0A8H4J1I2"/>
<reference evidence="2" key="1">
    <citation type="submission" date="2020-04" db="EMBL/GenBank/DDBJ databases">
        <title>Genome Assembly and Annotation of Botryosphaeria dothidea sdau 11-99, a Latent Pathogen of Apple Fruit Ring Rot in China.</title>
        <authorList>
            <person name="Yu C."/>
            <person name="Diao Y."/>
            <person name="Lu Q."/>
            <person name="Zhao J."/>
            <person name="Cui S."/>
            <person name="Peng C."/>
            <person name="He B."/>
            <person name="Liu H."/>
        </authorList>
    </citation>
    <scope>NUCLEOTIDE SEQUENCE [LARGE SCALE GENOMIC DNA]</scope>
    <source>
        <strain evidence="2">Sdau11-99</strain>
    </source>
</reference>
<keyword evidence="3" id="KW-1185">Reference proteome</keyword>
<organism evidence="2 3">
    <name type="scientific">Botryosphaeria dothidea</name>
    <dbReference type="NCBI Taxonomy" id="55169"/>
    <lineage>
        <taxon>Eukaryota</taxon>
        <taxon>Fungi</taxon>
        <taxon>Dikarya</taxon>
        <taxon>Ascomycota</taxon>
        <taxon>Pezizomycotina</taxon>
        <taxon>Dothideomycetes</taxon>
        <taxon>Dothideomycetes incertae sedis</taxon>
        <taxon>Botryosphaeriales</taxon>
        <taxon>Botryosphaeriaceae</taxon>
        <taxon>Botryosphaeria</taxon>
    </lineage>
</organism>
<feature type="region of interest" description="Disordered" evidence="1">
    <location>
        <begin position="231"/>
        <end position="360"/>
    </location>
</feature>